<comment type="caution">
    <text evidence="2">The sequence shown here is derived from an EMBL/GenBank/DDBJ whole genome shotgun (WGS) entry which is preliminary data.</text>
</comment>
<dbReference type="Pfam" id="PF02594">
    <property type="entry name" value="DUF167"/>
    <property type="match status" value="1"/>
</dbReference>
<name>A0A1F4XTL6_9BACT</name>
<dbReference type="SMART" id="SM01152">
    <property type="entry name" value="DUF167"/>
    <property type="match status" value="1"/>
</dbReference>
<sequence length="75" mass="8170">MQISVKVAAGAKREAIEALKNNRFKISVKQKPEHGAANKRVVELVAAHFGVPVKKVRIIKGHKTPSKILDVAGVY</sequence>
<dbReference type="AlphaFoldDB" id="A0A1F4XTL6"/>
<gene>
    <name evidence="2" type="ORF">A3F55_00125</name>
</gene>
<dbReference type="Proteomes" id="UP000178091">
    <property type="component" value="Unassembled WGS sequence"/>
</dbReference>
<evidence type="ECO:0000256" key="1">
    <source>
        <dbReference type="ARBA" id="ARBA00010364"/>
    </source>
</evidence>
<accession>A0A1F4XTL6</accession>
<dbReference type="EMBL" id="MEWW01000008">
    <property type="protein sequence ID" value="OGC84876.1"/>
    <property type="molecule type" value="Genomic_DNA"/>
</dbReference>
<evidence type="ECO:0000313" key="2">
    <source>
        <dbReference type="EMBL" id="OGC84876.1"/>
    </source>
</evidence>
<dbReference type="SUPFAM" id="SSF69786">
    <property type="entry name" value="YggU-like"/>
    <property type="match status" value="1"/>
</dbReference>
<organism evidence="2 3">
    <name type="scientific">Candidatus Adlerbacteria bacterium RIFCSPHIGHO2_12_FULL_53_18</name>
    <dbReference type="NCBI Taxonomy" id="1797242"/>
    <lineage>
        <taxon>Bacteria</taxon>
        <taxon>Candidatus Adleribacteriota</taxon>
    </lineage>
</organism>
<dbReference type="InterPro" id="IPR036591">
    <property type="entry name" value="YggU-like_sf"/>
</dbReference>
<dbReference type="Gene3D" id="3.30.1200.10">
    <property type="entry name" value="YggU-like"/>
    <property type="match status" value="1"/>
</dbReference>
<comment type="similarity">
    <text evidence="1">Belongs to the UPF0235 family.</text>
</comment>
<proteinExistence type="inferred from homology"/>
<dbReference type="InterPro" id="IPR003746">
    <property type="entry name" value="DUF167"/>
</dbReference>
<evidence type="ECO:0000313" key="3">
    <source>
        <dbReference type="Proteomes" id="UP000178091"/>
    </source>
</evidence>
<dbReference type="NCBIfam" id="TIGR00251">
    <property type="entry name" value="DUF167 family protein"/>
    <property type="match status" value="1"/>
</dbReference>
<reference evidence="2 3" key="1">
    <citation type="journal article" date="2016" name="Nat. Commun.">
        <title>Thousands of microbial genomes shed light on interconnected biogeochemical processes in an aquifer system.</title>
        <authorList>
            <person name="Anantharaman K."/>
            <person name="Brown C.T."/>
            <person name="Hug L.A."/>
            <person name="Sharon I."/>
            <person name="Castelle C.J."/>
            <person name="Probst A.J."/>
            <person name="Thomas B.C."/>
            <person name="Singh A."/>
            <person name="Wilkins M.J."/>
            <person name="Karaoz U."/>
            <person name="Brodie E.L."/>
            <person name="Williams K.H."/>
            <person name="Hubbard S.S."/>
            <person name="Banfield J.F."/>
        </authorList>
    </citation>
    <scope>NUCLEOTIDE SEQUENCE [LARGE SCALE GENOMIC DNA]</scope>
</reference>
<protein>
    <submittedName>
        <fullName evidence="2">Uncharacterized protein</fullName>
    </submittedName>
</protein>